<accession>A0A9X8SJC6</accession>
<feature type="transmembrane region" description="Helical" evidence="1">
    <location>
        <begin position="12"/>
        <end position="30"/>
    </location>
</feature>
<dbReference type="EMBL" id="FWZC01000055">
    <property type="protein sequence ID" value="SME27420.1"/>
    <property type="molecule type" value="Genomic_DNA"/>
</dbReference>
<organism evidence="2 3">
    <name type="scientific">Bacillus paranthracis</name>
    <dbReference type="NCBI Taxonomy" id="2026186"/>
    <lineage>
        <taxon>Bacteria</taxon>
        <taxon>Bacillati</taxon>
        <taxon>Bacillota</taxon>
        <taxon>Bacilli</taxon>
        <taxon>Bacillales</taxon>
        <taxon>Bacillaceae</taxon>
        <taxon>Bacillus</taxon>
        <taxon>Bacillus cereus group</taxon>
    </lineage>
</organism>
<reference evidence="2 3" key="1">
    <citation type="submission" date="2017-04" db="EMBL/GenBank/DDBJ databases">
        <authorList>
            <person name="Criscuolo A."/>
        </authorList>
    </citation>
    <scope>NUCLEOTIDE SEQUENCE [LARGE SCALE GENOMIC DNA]</scope>
    <source>
        <strain evidence="2">16-00221</strain>
    </source>
</reference>
<evidence type="ECO:0000256" key="1">
    <source>
        <dbReference type="SAM" id="Phobius"/>
    </source>
</evidence>
<proteinExistence type="predicted"/>
<gene>
    <name evidence="2" type="ORF">BACERE00221_03609</name>
</gene>
<name>A0A9X8SJC6_9BACI</name>
<comment type="caution">
    <text evidence="2">The sequence shown here is derived from an EMBL/GenBank/DDBJ whole genome shotgun (WGS) entry which is preliminary data.</text>
</comment>
<dbReference type="AlphaFoldDB" id="A0A9X8SJC6"/>
<keyword evidence="1" id="KW-1133">Transmembrane helix</keyword>
<evidence type="ECO:0000313" key="3">
    <source>
        <dbReference type="Proteomes" id="UP000194435"/>
    </source>
</evidence>
<sequence length="38" mass="4382">MTKGFTVEETLMAISNLTIFLYIAVVIYCFSRLSHLKQ</sequence>
<protein>
    <submittedName>
        <fullName evidence="2">Uncharacterized protein</fullName>
    </submittedName>
</protein>
<dbReference type="Proteomes" id="UP000194435">
    <property type="component" value="Unassembled WGS sequence"/>
</dbReference>
<evidence type="ECO:0000313" key="2">
    <source>
        <dbReference type="EMBL" id="SME27420.1"/>
    </source>
</evidence>
<keyword evidence="1" id="KW-0812">Transmembrane</keyword>
<keyword evidence="1" id="KW-0472">Membrane</keyword>